<proteinExistence type="inferred from homology"/>
<keyword evidence="5 6" id="KW-0472">Membrane</keyword>
<reference evidence="7 8" key="2">
    <citation type="submission" date="2017-04" db="EMBL/GenBank/DDBJ databases">
        <title>CpG methylation of centromeres and impact of large insertions on vertebrate speciation.</title>
        <authorList>
            <person name="Ichikawa K."/>
            <person name="Yoshimura J."/>
            <person name="Morishita S."/>
        </authorList>
    </citation>
    <scope>NUCLEOTIDE SEQUENCE</scope>
    <source>
        <strain evidence="7 8">HSOK</strain>
    </source>
</reference>
<protein>
    <submittedName>
        <fullName evidence="7">Uncharacterized protein</fullName>
    </submittedName>
</protein>
<dbReference type="Proteomes" id="UP000265200">
    <property type="component" value="Chromosome 16"/>
</dbReference>
<name>A0A3P9H5G8_ORYLA</name>
<feature type="transmembrane region" description="Helical" evidence="6">
    <location>
        <begin position="35"/>
        <end position="58"/>
    </location>
</feature>
<organism evidence="7 8">
    <name type="scientific">Oryzias latipes</name>
    <name type="common">Japanese rice fish</name>
    <name type="synonym">Japanese killifish</name>
    <dbReference type="NCBI Taxonomy" id="8090"/>
    <lineage>
        <taxon>Eukaryota</taxon>
        <taxon>Metazoa</taxon>
        <taxon>Chordata</taxon>
        <taxon>Craniata</taxon>
        <taxon>Vertebrata</taxon>
        <taxon>Euteleostomi</taxon>
        <taxon>Actinopterygii</taxon>
        <taxon>Neopterygii</taxon>
        <taxon>Teleostei</taxon>
        <taxon>Neoteleostei</taxon>
        <taxon>Acanthomorphata</taxon>
        <taxon>Ovalentaria</taxon>
        <taxon>Atherinomorphae</taxon>
        <taxon>Beloniformes</taxon>
        <taxon>Adrianichthyidae</taxon>
        <taxon>Oryziinae</taxon>
        <taxon>Oryzias</taxon>
    </lineage>
</organism>
<accession>A0A3P9H5G8</accession>
<comment type="similarity">
    <text evidence="2">Belongs to the CD225/Dispanin family.</text>
</comment>
<dbReference type="PANTHER" id="PTHR14948:SF46">
    <property type="entry name" value="DISPANIN SUBFAMILY A MEMBER 2B-LIKE-RELATED"/>
    <property type="match status" value="1"/>
</dbReference>
<reference evidence="7" key="4">
    <citation type="submission" date="2025-09" db="UniProtKB">
        <authorList>
            <consortium name="Ensembl"/>
        </authorList>
    </citation>
    <scope>IDENTIFICATION</scope>
    <source>
        <strain evidence="7">HSOK</strain>
    </source>
</reference>
<evidence type="ECO:0000256" key="5">
    <source>
        <dbReference type="ARBA" id="ARBA00023136"/>
    </source>
</evidence>
<feature type="transmembrane region" description="Helical" evidence="6">
    <location>
        <begin position="79"/>
        <end position="103"/>
    </location>
</feature>
<keyword evidence="3 6" id="KW-0812">Transmembrane</keyword>
<reference key="1">
    <citation type="journal article" date="2007" name="Nature">
        <title>The medaka draft genome and insights into vertebrate genome evolution.</title>
        <authorList>
            <person name="Kasahara M."/>
            <person name="Naruse K."/>
            <person name="Sasaki S."/>
            <person name="Nakatani Y."/>
            <person name="Qu W."/>
            <person name="Ahsan B."/>
            <person name="Yamada T."/>
            <person name="Nagayasu Y."/>
            <person name="Doi K."/>
            <person name="Kasai Y."/>
            <person name="Jindo T."/>
            <person name="Kobayashi D."/>
            <person name="Shimada A."/>
            <person name="Toyoda A."/>
            <person name="Kuroki Y."/>
            <person name="Fujiyama A."/>
            <person name="Sasaki T."/>
            <person name="Shimizu A."/>
            <person name="Asakawa S."/>
            <person name="Shimizu N."/>
            <person name="Hashimoto S."/>
            <person name="Yang J."/>
            <person name="Lee Y."/>
            <person name="Matsushima K."/>
            <person name="Sugano S."/>
            <person name="Sakaizumi M."/>
            <person name="Narita T."/>
            <person name="Ohishi K."/>
            <person name="Haga S."/>
            <person name="Ohta F."/>
            <person name="Nomoto H."/>
            <person name="Nogata K."/>
            <person name="Morishita T."/>
            <person name="Endo T."/>
            <person name="Shin-I T."/>
            <person name="Takeda H."/>
            <person name="Morishita S."/>
            <person name="Kohara Y."/>
        </authorList>
    </citation>
    <scope>NUCLEOTIDE SEQUENCE [LARGE SCALE GENOMIC DNA]</scope>
    <source>
        <strain>Hd-rR</strain>
    </source>
</reference>
<evidence type="ECO:0000256" key="3">
    <source>
        <dbReference type="ARBA" id="ARBA00022692"/>
    </source>
</evidence>
<dbReference type="PANTHER" id="PTHR14948">
    <property type="entry name" value="NG5"/>
    <property type="match status" value="1"/>
</dbReference>
<dbReference type="InterPro" id="IPR051423">
    <property type="entry name" value="CD225/Dispanin"/>
</dbReference>
<reference evidence="7" key="3">
    <citation type="submission" date="2025-08" db="UniProtKB">
        <authorList>
            <consortium name="Ensembl"/>
        </authorList>
    </citation>
    <scope>IDENTIFICATION</scope>
    <source>
        <strain evidence="7">HSOK</strain>
    </source>
</reference>
<dbReference type="Ensembl" id="ENSORLT00015010192.1">
    <property type="protein sequence ID" value="ENSORLP00015002898.1"/>
    <property type="gene ID" value="ENSORLG00015003594.1"/>
</dbReference>
<evidence type="ECO:0000256" key="4">
    <source>
        <dbReference type="ARBA" id="ARBA00022989"/>
    </source>
</evidence>
<dbReference type="AlphaFoldDB" id="A0A3P9H5G8"/>
<comment type="subcellular location">
    <subcellularLocation>
        <location evidence="1">Membrane</location>
    </subcellularLocation>
</comment>
<dbReference type="InterPro" id="IPR007593">
    <property type="entry name" value="CD225/Dispanin_fam"/>
</dbReference>
<evidence type="ECO:0000313" key="7">
    <source>
        <dbReference type="Ensembl" id="ENSORLP00015002898.1"/>
    </source>
</evidence>
<sequence>MNQQPPAQPGIVTVQPTVYVTQAPLGNPVSDYMCYSIFTMLCCCLPLGIVALIYSINAREANISGNRVRAESNSRTAKTLNHVALGIGLLSLVLTIAYIAVIINQVSYYHH</sequence>
<dbReference type="Pfam" id="PF04505">
    <property type="entry name" value="CD225"/>
    <property type="match status" value="1"/>
</dbReference>
<evidence type="ECO:0000256" key="6">
    <source>
        <dbReference type="SAM" id="Phobius"/>
    </source>
</evidence>
<evidence type="ECO:0000256" key="1">
    <source>
        <dbReference type="ARBA" id="ARBA00004370"/>
    </source>
</evidence>
<evidence type="ECO:0000313" key="8">
    <source>
        <dbReference type="Proteomes" id="UP000265200"/>
    </source>
</evidence>
<evidence type="ECO:0000256" key="2">
    <source>
        <dbReference type="ARBA" id="ARBA00006843"/>
    </source>
</evidence>
<dbReference type="GO" id="GO:0016020">
    <property type="term" value="C:membrane"/>
    <property type="evidence" value="ECO:0007669"/>
    <property type="project" value="UniProtKB-SubCell"/>
</dbReference>
<keyword evidence="4 6" id="KW-1133">Transmembrane helix</keyword>